<dbReference type="GO" id="GO:0005886">
    <property type="term" value="C:plasma membrane"/>
    <property type="evidence" value="ECO:0007669"/>
    <property type="project" value="TreeGrafter"/>
</dbReference>
<evidence type="ECO:0000259" key="7">
    <source>
        <dbReference type="PROSITE" id="PS50835"/>
    </source>
</evidence>
<evidence type="ECO:0000256" key="1">
    <source>
        <dbReference type="ARBA" id="ARBA00004479"/>
    </source>
</evidence>
<keyword evidence="4" id="KW-0325">Glycoprotein</keyword>
<feature type="domain" description="Ig-like" evidence="7">
    <location>
        <begin position="21"/>
        <end position="109"/>
    </location>
</feature>
<organism evidence="8 9">
    <name type="scientific">Rotaria sordida</name>
    <dbReference type="NCBI Taxonomy" id="392033"/>
    <lineage>
        <taxon>Eukaryota</taxon>
        <taxon>Metazoa</taxon>
        <taxon>Spiralia</taxon>
        <taxon>Gnathifera</taxon>
        <taxon>Rotifera</taxon>
        <taxon>Eurotatoria</taxon>
        <taxon>Bdelloidea</taxon>
        <taxon>Philodinida</taxon>
        <taxon>Philodinidae</taxon>
        <taxon>Rotaria</taxon>
    </lineage>
</organism>
<name>A0A814FHZ7_9BILA</name>
<dbReference type="SUPFAM" id="SSF48726">
    <property type="entry name" value="Immunoglobulin"/>
    <property type="match status" value="3"/>
</dbReference>
<dbReference type="InterPro" id="IPR051275">
    <property type="entry name" value="Cell_adhesion_signaling"/>
</dbReference>
<dbReference type="InterPro" id="IPR003599">
    <property type="entry name" value="Ig_sub"/>
</dbReference>
<dbReference type="Pfam" id="PF07686">
    <property type="entry name" value="V-set"/>
    <property type="match status" value="1"/>
</dbReference>
<feature type="domain" description="Ig-like" evidence="7">
    <location>
        <begin position="122"/>
        <end position="214"/>
    </location>
</feature>
<keyword evidence="6" id="KW-1133">Transmembrane helix</keyword>
<evidence type="ECO:0000313" key="9">
    <source>
        <dbReference type="Proteomes" id="UP000663870"/>
    </source>
</evidence>
<reference evidence="8" key="1">
    <citation type="submission" date="2021-02" db="EMBL/GenBank/DDBJ databases">
        <authorList>
            <person name="Nowell W R."/>
        </authorList>
    </citation>
    <scope>NUCLEOTIDE SEQUENCE</scope>
</reference>
<dbReference type="CDD" id="cd00096">
    <property type="entry name" value="Ig"/>
    <property type="match status" value="1"/>
</dbReference>
<keyword evidence="9" id="KW-1185">Reference proteome</keyword>
<comment type="subcellular location">
    <subcellularLocation>
        <location evidence="1">Membrane</location>
        <topology evidence="1">Single-pass type I membrane protein</topology>
    </subcellularLocation>
</comment>
<dbReference type="PROSITE" id="PS50835">
    <property type="entry name" value="IG_LIKE"/>
    <property type="match status" value="3"/>
</dbReference>
<evidence type="ECO:0000256" key="2">
    <source>
        <dbReference type="ARBA" id="ARBA00023136"/>
    </source>
</evidence>
<evidence type="ECO:0000313" key="8">
    <source>
        <dbReference type="EMBL" id="CAF0983247.1"/>
    </source>
</evidence>
<keyword evidence="5" id="KW-0393">Immunoglobulin domain</keyword>
<keyword evidence="2 6" id="KW-0472">Membrane</keyword>
<gene>
    <name evidence="8" type="ORF">JXQ802_LOCUS13291</name>
</gene>
<dbReference type="PANTHER" id="PTHR11640:SF158">
    <property type="entry name" value="V-SET AND IMMUNOGLOBULIN DOMAIN-CONTAINING PROTEIN 10-LIKE 2"/>
    <property type="match status" value="1"/>
</dbReference>
<protein>
    <recommendedName>
        <fullName evidence="7">Ig-like domain-containing protein</fullName>
    </recommendedName>
</protein>
<sequence length="405" mass="47993">MTNNINDSSFISRDYLNVNVGKRVRMECELNNSIINGNRKGLWLRLEDAEVYFYSRIRINSDERFHIEEGKIFHMINNTSSYYIITYSLIIDDVQLSDSGTYSCQQDNNIIKLFILNIVERPYFITHEYSTILRTQVGKNISIICEAQGKPKPYINWIKKMNENKQKMMINCSITSNICQLNLVNVNRYHNGIYECVATNILGTIGRFYEIDVQFPPNVSILREKSSYLIGDTLLLECFIDTNPESDIQWLHRYTQDINKDIDLSRLFYKEYFDNNHYKIDNDIWYIKQEQLNATRWKTTLFIKRIPRRLFNTTFICRAINSHGENEEMIKIIEKDDLSKDNYHRISIKPIISRSNLSFYPNERSLSNTTQILEMTNYINNQSKNNFNIFILFIYLSIIFISIII</sequence>
<dbReference type="InterPro" id="IPR013106">
    <property type="entry name" value="Ig_V-set"/>
</dbReference>
<evidence type="ECO:0000256" key="4">
    <source>
        <dbReference type="ARBA" id="ARBA00023180"/>
    </source>
</evidence>
<dbReference type="InterPro" id="IPR003598">
    <property type="entry name" value="Ig_sub2"/>
</dbReference>
<dbReference type="Gene3D" id="2.60.40.10">
    <property type="entry name" value="Immunoglobulins"/>
    <property type="match status" value="3"/>
</dbReference>
<dbReference type="PANTHER" id="PTHR11640">
    <property type="entry name" value="NEPHRIN"/>
    <property type="match status" value="1"/>
</dbReference>
<dbReference type="AlphaFoldDB" id="A0A814FHZ7"/>
<dbReference type="InterPro" id="IPR013783">
    <property type="entry name" value="Ig-like_fold"/>
</dbReference>
<dbReference type="EMBL" id="CAJNOL010000284">
    <property type="protein sequence ID" value="CAF0983247.1"/>
    <property type="molecule type" value="Genomic_DNA"/>
</dbReference>
<dbReference type="InterPro" id="IPR007110">
    <property type="entry name" value="Ig-like_dom"/>
</dbReference>
<keyword evidence="6" id="KW-0812">Transmembrane</keyword>
<dbReference type="GO" id="GO:0005911">
    <property type="term" value="C:cell-cell junction"/>
    <property type="evidence" value="ECO:0007669"/>
    <property type="project" value="TreeGrafter"/>
</dbReference>
<dbReference type="InterPro" id="IPR036179">
    <property type="entry name" value="Ig-like_dom_sf"/>
</dbReference>
<comment type="caution">
    <text evidence="8">The sequence shown here is derived from an EMBL/GenBank/DDBJ whole genome shotgun (WGS) entry which is preliminary data.</text>
</comment>
<feature type="domain" description="Ig-like" evidence="7">
    <location>
        <begin position="217"/>
        <end position="333"/>
    </location>
</feature>
<feature type="transmembrane region" description="Helical" evidence="6">
    <location>
        <begin position="387"/>
        <end position="404"/>
    </location>
</feature>
<dbReference type="SMART" id="SM00408">
    <property type="entry name" value="IGc2"/>
    <property type="match status" value="2"/>
</dbReference>
<evidence type="ECO:0000256" key="6">
    <source>
        <dbReference type="SAM" id="Phobius"/>
    </source>
</evidence>
<keyword evidence="3" id="KW-1015">Disulfide bond</keyword>
<dbReference type="GO" id="GO:0098609">
    <property type="term" value="P:cell-cell adhesion"/>
    <property type="evidence" value="ECO:0007669"/>
    <property type="project" value="TreeGrafter"/>
</dbReference>
<evidence type="ECO:0000256" key="5">
    <source>
        <dbReference type="ARBA" id="ARBA00023319"/>
    </source>
</evidence>
<dbReference type="Proteomes" id="UP000663870">
    <property type="component" value="Unassembled WGS sequence"/>
</dbReference>
<proteinExistence type="predicted"/>
<dbReference type="Pfam" id="PF13927">
    <property type="entry name" value="Ig_3"/>
    <property type="match status" value="1"/>
</dbReference>
<dbReference type="SMART" id="SM00409">
    <property type="entry name" value="IG"/>
    <property type="match status" value="2"/>
</dbReference>
<accession>A0A814FHZ7</accession>
<dbReference type="GO" id="GO:0050839">
    <property type="term" value="F:cell adhesion molecule binding"/>
    <property type="evidence" value="ECO:0007669"/>
    <property type="project" value="TreeGrafter"/>
</dbReference>
<evidence type="ECO:0000256" key="3">
    <source>
        <dbReference type="ARBA" id="ARBA00023157"/>
    </source>
</evidence>